<gene>
    <name evidence="1" type="ORF">ACFQ4Y_01560</name>
</gene>
<keyword evidence="2" id="KW-1185">Reference proteome</keyword>
<dbReference type="Proteomes" id="UP001597282">
    <property type="component" value="Unassembled WGS sequence"/>
</dbReference>
<reference evidence="2" key="1">
    <citation type="journal article" date="2019" name="Int. J. Syst. Evol. Microbiol.">
        <title>The Global Catalogue of Microorganisms (GCM) 10K type strain sequencing project: providing services to taxonomists for standard genome sequencing and annotation.</title>
        <authorList>
            <consortium name="The Broad Institute Genomics Platform"/>
            <consortium name="The Broad Institute Genome Sequencing Center for Infectious Disease"/>
            <person name="Wu L."/>
            <person name="Ma J."/>
        </authorList>
    </citation>
    <scope>NUCLEOTIDE SEQUENCE [LARGE SCALE GENOMIC DNA]</scope>
    <source>
        <strain evidence="2">S1</strain>
    </source>
</reference>
<dbReference type="EMBL" id="JBHTNU010000001">
    <property type="protein sequence ID" value="MFD1425621.1"/>
    <property type="molecule type" value="Genomic_DNA"/>
</dbReference>
<accession>A0ABW4C6N3</accession>
<protein>
    <submittedName>
        <fullName evidence="1">Uncharacterized protein</fullName>
    </submittedName>
</protein>
<sequence length="129" mass="14212">MAEKIARSVSGKEEWKVMTASAFQSLMKFSMWPFYTLAVSPRWCEVSRPGDRCHPPYGRFCGGCPDASGNSKCPAGYQVSYAWWNQTGCWCETSSTVTLVCCDCTAESDPSIQHPTDCGCSWAVPNGMQ</sequence>
<name>A0ABW4C6N3_9BACL</name>
<evidence type="ECO:0000313" key="1">
    <source>
        <dbReference type="EMBL" id="MFD1425621.1"/>
    </source>
</evidence>
<evidence type="ECO:0000313" key="2">
    <source>
        <dbReference type="Proteomes" id="UP001597282"/>
    </source>
</evidence>
<comment type="caution">
    <text evidence="1">The sequence shown here is derived from an EMBL/GenBank/DDBJ whole genome shotgun (WGS) entry which is preliminary data.</text>
</comment>
<proteinExistence type="predicted"/>
<organism evidence="1 2">
    <name type="scientific">Kroppenstedtia sanguinis</name>
    <dbReference type="NCBI Taxonomy" id="1380684"/>
    <lineage>
        <taxon>Bacteria</taxon>
        <taxon>Bacillati</taxon>
        <taxon>Bacillota</taxon>
        <taxon>Bacilli</taxon>
        <taxon>Bacillales</taxon>
        <taxon>Thermoactinomycetaceae</taxon>
        <taxon>Kroppenstedtia</taxon>
    </lineage>
</organism>